<keyword evidence="3" id="KW-0378">Hydrolase</keyword>
<dbReference type="GO" id="GO:0005786">
    <property type="term" value="C:signal recognition particle, endoplasmic reticulum targeting"/>
    <property type="evidence" value="ECO:0007669"/>
    <property type="project" value="TreeGrafter"/>
</dbReference>
<comment type="similarity">
    <text evidence="1">Belongs to the peptidase C48 family.</text>
</comment>
<protein>
    <recommendedName>
        <fullName evidence="5">Ubiquitin-like protease family profile domain-containing protein</fullName>
    </recommendedName>
</protein>
<dbReference type="InterPro" id="IPR038765">
    <property type="entry name" value="Papain-like_cys_pep_sf"/>
</dbReference>
<evidence type="ECO:0000313" key="7">
    <source>
        <dbReference type="Proteomes" id="UP000275267"/>
    </source>
</evidence>
<dbReference type="GO" id="GO:0008234">
    <property type="term" value="F:cysteine-type peptidase activity"/>
    <property type="evidence" value="ECO:0007669"/>
    <property type="project" value="InterPro"/>
</dbReference>
<proteinExistence type="inferred from homology"/>
<sequence>MNDCMNSYEKLQKFNIDSMDLKINIIAALVAAGRASEVQTAMKAQKVDLTTRSLRDTHSFELAYNFACSLIEDKKYSEAKEQLDLAKSAESDGVSIEDVQYSQLPSVNESDIYHSISKNEYLSDASYHSDDSSFNHALFEQVMRDAFNKGKSDSSKGRQCLGGCLYYLAVIYLDHFDFRQRQVSDVIPRLSVRKDDMIKFYSDLDMKSHSVYGYRLILDYDSTCYAKFSLYKNIDPIVKLDADFCDKMDQASGCKLPFSLKVNILKLIDRHSFNSGLTVNMDWTSLANIAAEIKKVFAKLLNHVYDVDHRTRDLAIDLMKTIAEAGPGEAEDLSPQSRYSQPNNPSPVDCNMEKRSTSPSAPDDAVHPIGTCGFINKASPSFNPSKTIKPNTIDVDKIMKKISNSVAANVSTSNPLSDISNVVKNASSSLKRGAVKISNGVENDVIPIEVKSPEVQITGSRSLGDNISDMVKKSELSYNAQMDKVGIVKSAFGPEPKIQAYPTQSSLDSDFAGNRLDFKVGNSSTGGKAPVHGPRRAVFPSRYLGDDFAIERNKYHVTKSKLLNSKAICSLASSKSRGEDAIQFDGVRCTFWSLGELLKQGGFVNNFVIAAFCYHLFCKFNGHPDTSKRHYFFANVVLYFPTFYENHWSLFIVNIKDSKFVFLDSYFRKDDDYQVNMREQLIPSFIFWWDKYVGIDKGFDDYDVLYPCVPQQSADNEYVIS</sequence>
<dbReference type="GO" id="GO:0006614">
    <property type="term" value="P:SRP-dependent cotranslational protein targeting to membrane"/>
    <property type="evidence" value="ECO:0007669"/>
    <property type="project" value="InterPro"/>
</dbReference>
<dbReference type="SUPFAM" id="SSF54001">
    <property type="entry name" value="Cysteine proteinases"/>
    <property type="match status" value="1"/>
</dbReference>
<feature type="domain" description="Ubiquitin-like protease family profile" evidence="5">
    <location>
        <begin position="628"/>
        <end position="680"/>
    </location>
</feature>
<evidence type="ECO:0000256" key="2">
    <source>
        <dbReference type="ARBA" id="ARBA00022670"/>
    </source>
</evidence>
<reference evidence="7" key="1">
    <citation type="journal article" date="2019" name="Nat. Commun.">
        <title>The genome of broomcorn millet.</title>
        <authorList>
            <person name="Zou C."/>
            <person name="Miki D."/>
            <person name="Li D."/>
            <person name="Tang Q."/>
            <person name="Xiao L."/>
            <person name="Rajput S."/>
            <person name="Deng P."/>
            <person name="Jia W."/>
            <person name="Huang R."/>
            <person name="Zhang M."/>
            <person name="Sun Y."/>
            <person name="Hu J."/>
            <person name="Fu X."/>
            <person name="Schnable P.S."/>
            <person name="Li F."/>
            <person name="Zhang H."/>
            <person name="Feng B."/>
            <person name="Zhu X."/>
            <person name="Liu R."/>
            <person name="Schnable J.C."/>
            <person name="Zhu J.-K."/>
            <person name="Zhang H."/>
        </authorList>
    </citation>
    <scope>NUCLEOTIDE SEQUENCE [LARGE SCALE GENOMIC DNA]</scope>
</reference>
<dbReference type="Proteomes" id="UP000275267">
    <property type="component" value="Unassembled WGS sequence"/>
</dbReference>
<keyword evidence="2" id="KW-0645">Protease</keyword>
<dbReference type="EMBL" id="PQIB02000002">
    <property type="protein sequence ID" value="RLN32891.1"/>
    <property type="molecule type" value="Genomic_DNA"/>
</dbReference>
<evidence type="ECO:0000256" key="4">
    <source>
        <dbReference type="SAM" id="MobiDB-lite"/>
    </source>
</evidence>
<dbReference type="PANTHER" id="PTHR14094:SF9">
    <property type="entry name" value="SIGNAL RECOGNITION PARTICLE SUBUNIT SRP72"/>
    <property type="match status" value="1"/>
</dbReference>
<dbReference type="GO" id="GO:0006508">
    <property type="term" value="P:proteolysis"/>
    <property type="evidence" value="ECO:0007669"/>
    <property type="project" value="UniProtKB-KW"/>
</dbReference>
<dbReference type="AlphaFoldDB" id="A0A3L6T3U0"/>
<accession>A0A3L6T3U0</accession>
<feature type="compositionally biased region" description="Polar residues" evidence="4">
    <location>
        <begin position="334"/>
        <end position="343"/>
    </location>
</feature>
<feature type="region of interest" description="Disordered" evidence="4">
    <location>
        <begin position="327"/>
        <end position="364"/>
    </location>
</feature>
<dbReference type="OrthoDB" id="695450at2759"/>
<organism evidence="6 7">
    <name type="scientific">Panicum miliaceum</name>
    <name type="common">Proso millet</name>
    <name type="synonym">Broomcorn millet</name>
    <dbReference type="NCBI Taxonomy" id="4540"/>
    <lineage>
        <taxon>Eukaryota</taxon>
        <taxon>Viridiplantae</taxon>
        <taxon>Streptophyta</taxon>
        <taxon>Embryophyta</taxon>
        <taxon>Tracheophyta</taxon>
        <taxon>Spermatophyta</taxon>
        <taxon>Magnoliopsida</taxon>
        <taxon>Liliopsida</taxon>
        <taxon>Poales</taxon>
        <taxon>Poaceae</taxon>
        <taxon>PACMAD clade</taxon>
        <taxon>Panicoideae</taxon>
        <taxon>Panicodae</taxon>
        <taxon>Paniceae</taxon>
        <taxon>Panicinae</taxon>
        <taxon>Panicum</taxon>
        <taxon>Panicum sect. Panicum</taxon>
    </lineage>
</organism>
<keyword evidence="7" id="KW-1185">Reference proteome</keyword>
<gene>
    <name evidence="6" type="ORF">C2845_PM03G09860</name>
</gene>
<dbReference type="Pfam" id="PF02902">
    <property type="entry name" value="Peptidase_C48"/>
    <property type="match status" value="1"/>
</dbReference>
<evidence type="ECO:0000259" key="5">
    <source>
        <dbReference type="Pfam" id="PF02902"/>
    </source>
</evidence>
<dbReference type="STRING" id="4540.A0A3L6T3U0"/>
<dbReference type="PANTHER" id="PTHR14094">
    <property type="entry name" value="SIGNAL RECOGNITION PARTICLE 72"/>
    <property type="match status" value="1"/>
</dbReference>
<comment type="caution">
    <text evidence="6">The sequence shown here is derived from an EMBL/GenBank/DDBJ whole genome shotgun (WGS) entry which is preliminary data.</text>
</comment>
<dbReference type="InterPro" id="IPR026270">
    <property type="entry name" value="SRP72"/>
</dbReference>
<name>A0A3L6T3U0_PANMI</name>
<dbReference type="GO" id="GO:0043022">
    <property type="term" value="F:ribosome binding"/>
    <property type="evidence" value="ECO:0007669"/>
    <property type="project" value="TreeGrafter"/>
</dbReference>
<dbReference type="InterPro" id="IPR003653">
    <property type="entry name" value="Peptidase_C48_C"/>
</dbReference>
<evidence type="ECO:0000313" key="6">
    <source>
        <dbReference type="EMBL" id="RLN32891.1"/>
    </source>
</evidence>
<evidence type="ECO:0000256" key="3">
    <source>
        <dbReference type="ARBA" id="ARBA00022801"/>
    </source>
</evidence>
<dbReference type="GO" id="GO:0008312">
    <property type="term" value="F:7S RNA binding"/>
    <property type="evidence" value="ECO:0007669"/>
    <property type="project" value="TreeGrafter"/>
</dbReference>
<dbReference type="Gene3D" id="3.40.395.10">
    <property type="entry name" value="Adenoviral Proteinase, Chain A"/>
    <property type="match status" value="1"/>
</dbReference>
<evidence type="ECO:0000256" key="1">
    <source>
        <dbReference type="ARBA" id="ARBA00005234"/>
    </source>
</evidence>